<feature type="domain" description="CobW C-terminal" evidence="7">
    <location>
        <begin position="264"/>
        <end position="377"/>
    </location>
</feature>
<dbReference type="RefSeq" id="WP_246973123.1">
    <property type="nucleotide sequence ID" value="NZ_CP095397.1"/>
</dbReference>
<dbReference type="SUPFAM" id="SSF52540">
    <property type="entry name" value="P-loop containing nucleoside triphosphate hydrolases"/>
    <property type="match status" value="1"/>
</dbReference>
<dbReference type="InterPro" id="IPR011629">
    <property type="entry name" value="CobW-like_C"/>
</dbReference>
<sequence>MHDDRVPVTIVSGALGAGKTTLLNHLLENNEGRSIAVLVNDMGEINVDAELLQAGTELDPTGGVAELSNGCICCERQDDLETEVARLASDREFDYLVVEASGISEPAPIARLFTTESRAAALYEVDTTVTVVDGRAFLETVDPEEPLERETAPGAEDRPLSDLLIEQVEFCDVVVLNKCDLLTESECERVEALIGALQPTASIVRTTHSEVDPDELLETGRFDPNQAQDAAGWKQALEHEQDHGEHCEHDHDHDHRNPEDVYGVTSVSYRRERPFHPERFRSFLASVPPNVVRAKGRFWVAGREEPVLVLNVAGPSIRVDVSGRWIASLPEPQRDLYRDNRPTDHWDPEWGDRESRLVFIGTDVAETGLIEALDDCLLTDAEMDDDWSSYENEFPERDGETLVVE</sequence>
<organism evidence="8 9">
    <name type="scientific">Natribaculum luteum</name>
    <dbReference type="NCBI Taxonomy" id="1586232"/>
    <lineage>
        <taxon>Archaea</taxon>
        <taxon>Methanobacteriati</taxon>
        <taxon>Methanobacteriota</taxon>
        <taxon>Stenosarchaea group</taxon>
        <taxon>Halobacteria</taxon>
        <taxon>Halobacteriales</taxon>
        <taxon>Natrialbaceae</taxon>
        <taxon>Natribaculum</taxon>
    </lineage>
</organism>
<dbReference type="CDD" id="cd03112">
    <property type="entry name" value="CobW-like"/>
    <property type="match status" value="1"/>
</dbReference>
<evidence type="ECO:0000313" key="9">
    <source>
        <dbReference type="Proteomes" id="UP001595821"/>
    </source>
</evidence>
<proteinExistence type="inferred from homology"/>
<dbReference type="PANTHER" id="PTHR43603:SF1">
    <property type="entry name" value="ZINC-REGULATED GTPASE METALLOPROTEIN ACTIVATOR 1"/>
    <property type="match status" value="1"/>
</dbReference>
<feature type="region of interest" description="Disordered" evidence="6">
    <location>
        <begin position="236"/>
        <end position="259"/>
    </location>
</feature>
<dbReference type="SUPFAM" id="SSF90002">
    <property type="entry name" value="Hypothetical protein YjiA, C-terminal domain"/>
    <property type="match status" value="1"/>
</dbReference>
<comment type="catalytic activity">
    <reaction evidence="5">
        <text>GTP + H2O = GDP + phosphate + H(+)</text>
        <dbReference type="Rhea" id="RHEA:19669"/>
        <dbReference type="ChEBI" id="CHEBI:15377"/>
        <dbReference type="ChEBI" id="CHEBI:15378"/>
        <dbReference type="ChEBI" id="CHEBI:37565"/>
        <dbReference type="ChEBI" id="CHEBI:43474"/>
        <dbReference type="ChEBI" id="CHEBI:58189"/>
    </reaction>
    <physiologicalReaction direction="left-to-right" evidence="5">
        <dbReference type="Rhea" id="RHEA:19670"/>
    </physiologicalReaction>
</comment>
<evidence type="ECO:0000256" key="5">
    <source>
        <dbReference type="ARBA" id="ARBA00049117"/>
    </source>
</evidence>
<keyword evidence="3" id="KW-0143">Chaperone</keyword>
<dbReference type="Proteomes" id="UP001595821">
    <property type="component" value="Unassembled WGS sequence"/>
</dbReference>
<dbReference type="Gene3D" id="3.30.1220.10">
    <property type="entry name" value="CobW-like, C-terminal domain"/>
    <property type="match status" value="1"/>
</dbReference>
<evidence type="ECO:0000256" key="2">
    <source>
        <dbReference type="ARBA" id="ARBA00022801"/>
    </source>
</evidence>
<accession>A0ABD5P674</accession>
<dbReference type="EMBL" id="JBHSDJ010000133">
    <property type="protein sequence ID" value="MFC4249660.1"/>
    <property type="molecule type" value="Genomic_DNA"/>
</dbReference>
<dbReference type="GeneID" id="71853347"/>
<keyword evidence="1" id="KW-0547">Nucleotide-binding</keyword>
<evidence type="ECO:0000256" key="1">
    <source>
        <dbReference type="ARBA" id="ARBA00022741"/>
    </source>
</evidence>
<dbReference type="SMART" id="SM00833">
    <property type="entry name" value="CobW_C"/>
    <property type="match status" value="1"/>
</dbReference>
<dbReference type="Gene3D" id="3.40.50.300">
    <property type="entry name" value="P-loop containing nucleotide triphosphate hydrolases"/>
    <property type="match status" value="1"/>
</dbReference>
<dbReference type="InterPro" id="IPR027417">
    <property type="entry name" value="P-loop_NTPase"/>
</dbReference>
<name>A0ABD5P674_9EURY</name>
<protein>
    <submittedName>
        <fullName evidence="8">CobW family GTP-binding protein</fullName>
    </submittedName>
</protein>
<dbReference type="PANTHER" id="PTHR43603">
    <property type="entry name" value="COBW DOMAIN-CONTAINING PROTEIN DDB_G0274527"/>
    <property type="match status" value="1"/>
</dbReference>
<dbReference type="GO" id="GO:0000166">
    <property type="term" value="F:nucleotide binding"/>
    <property type="evidence" value="ECO:0007669"/>
    <property type="project" value="UniProtKB-KW"/>
</dbReference>
<evidence type="ECO:0000256" key="6">
    <source>
        <dbReference type="SAM" id="MobiDB-lite"/>
    </source>
</evidence>
<evidence type="ECO:0000256" key="4">
    <source>
        <dbReference type="ARBA" id="ARBA00034320"/>
    </source>
</evidence>
<reference evidence="8 9" key="1">
    <citation type="journal article" date="2014" name="Int. J. Syst. Evol. Microbiol.">
        <title>Complete genome sequence of Corynebacterium casei LMG S-19264T (=DSM 44701T), isolated from a smear-ripened cheese.</title>
        <authorList>
            <consortium name="US DOE Joint Genome Institute (JGI-PGF)"/>
            <person name="Walter F."/>
            <person name="Albersmeier A."/>
            <person name="Kalinowski J."/>
            <person name="Ruckert C."/>
        </authorList>
    </citation>
    <scope>NUCLEOTIDE SEQUENCE [LARGE SCALE GENOMIC DNA]</scope>
    <source>
        <strain evidence="8 9">IBRC-M 10912</strain>
    </source>
</reference>
<dbReference type="InterPro" id="IPR003495">
    <property type="entry name" value="CobW/HypB/UreG_nucleotide-bd"/>
</dbReference>
<comment type="caution">
    <text evidence="8">The sequence shown here is derived from an EMBL/GenBank/DDBJ whole genome shotgun (WGS) entry which is preliminary data.</text>
</comment>
<dbReference type="GO" id="GO:0016787">
    <property type="term" value="F:hydrolase activity"/>
    <property type="evidence" value="ECO:0007669"/>
    <property type="project" value="UniProtKB-KW"/>
</dbReference>
<dbReference type="AlphaFoldDB" id="A0ABD5P674"/>
<evidence type="ECO:0000313" key="8">
    <source>
        <dbReference type="EMBL" id="MFC4249660.1"/>
    </source>
</evidence>
<dbReference type="Pfam" id="PF02492">
    <property type="entry name" value="cobW"/>
    <property type="match status" value="1"/>
</dbReference>
<dbReference type="InterPro" id="IPR036627">
    <property type="entry name" value="CobW-likC_sf"/>
</dbReference>
<evidence type="ECO:0000256" key="3">
    <source>
        <dbReference type="ARBA" id="ARBA00023186"/>
    </source>
</evidence>
<evidence type="ECO:0000259" key="7">
    <source>
        <dbReference type="SMART" id="SM00833"/>
    </source>
</evidence>
<gene>
    <name evidence="8" type="ORF">ACFOZ7_22455</name>
</gene>
<comment type="similarity">
    <text evidence="4">Belongs to the SIMIBI class G3E GTPase family. ZNG1 subfamily.</text>
</comment>
<keyword evidence="2" id="KW-0378">Hydrolase</keyword>
<dbReference type="Pfam" id="PF07683">
    <property type="entry name" value="CobW_C"/>
    <property type="match status" value="1"/>
</dbReference>
<dbReference type="InterPro" id="IPR051927">
    <property type="entry name" value="Zn_Chap_cDPG_Synth"/>
</dbReference>